<name>A0A1V9YNB9_ACHHY</name>
<proteinExistence type="predicted"/>
<protein>
    <submittedName>
        <fullName evidence="2">Uncharacterized protein</fullName>
    </submittedName>
</protein>
<keyword evidence="3" id="KW-1185">Reference proteome</keyword>
<organism evidence="2 3">
    <name type="scientific">Achlya hypogyna</name>
    <name type="common">Oomycete</name>
    <name type="synonym">Protoachlya hypogyna</name>
    <dbReference type="NCBI Taxonomy" id="1202772"/>
    <lineage>
        <taxon>Eukaryota</taxon>
        <taxon>Sar</taxon>
        <taxon>Stramenopiles</taxon>
        <taxon>Oomycota</taxon>
        <taxon>Saprolegniomycetes</taxon>
        <taxon>Saprolegniales</taxon>
        <taxon>Achlyaceae</taxon>
        <taxon>Achlya</taxon>
    </lineage>
</organism>
<dbReference type="EMBL" id="JNBR01001465">
    <property type="protein sequence ID" value="OQR87141.1"/>
    <property type="molecule type" value="Genomic_DNA"/>
</dbReference>
<evidence type="ECO:0000256" key="1">
    <source>
        <dbReference type="SAM" id="MobiDB-lite"/>
    </source>
</evidence>
<reference evidence="2 3" key="1">
    <citation type="journal article" date="2014" name="Genome Biol. Evol.">
        <title>The secreted proteins of Achlya hypogyna and Thraustotheca clavata identify the ancestral oomycete secretome and reveal gene acquisitions by horizontal gene transfer.</title>
        <authorList>
            <person name="Misner I."/>
            <person name="Blouin N."/>
            <person name="Leonard G."/>
            <person name="Richards T.A."/>
            <person name="Lane C.E."/>
        </authorList>
    </citation>
    <scope>NUCLEOTIDE SEQUENCE [LARGE SCALE GENOMIC DNA]</scope>
    <source>
        <strain evidence="2 3">ATCC 48635</strain>
    </source>
</reference>
<feature type="region of interest" description="Disordered" evidence="1">
    <location>
        <begin position="1"/>
        <end position="26"/>
    </location>
</feature>
<comment type="caution">
    <text evidence="2">The sequence shown here is derived from an EMBL/GenBank/DDBJ whole genome shotgun (WGS) entry which is preliminary data.</text>
</comment>
<sequence>LTQNVPAVRSKSGILGQTPRSLSRTRSLAVTHPLNDTPLRQGMATSTGDSPTWITAGVALAEVACHPWGSFGDLLHTGKNHPIVKTLFTDPYFQLDGIRYLMSGSRLFLAPCVPHRLSVWHNLRLSSSGSLKWLSKNNDQHVKSLAEQGYSHVHDFLFDWRVLSVTHLGVPENFYEHPGRCDAVSHLRQPAHVLPRYGDFVFRVALKALPVRSSLHFLGQDARHCLLCDAQMCETVVVRLCTMCALLRMRLPSTLAGFLYDGAAAPCSC</sequence>
<feature type="non-terminal residue" evidence="2">
    <location>
        <position position="1"/>
    </location>
</feature>
<accession>A0A1V9YNB9</accession>
<gene>
    <name evidence="2" type="ORF">ACHHYP_20427</name>
</gene>
<dbReference type="Proteomes" id="UP000243579">
    <property type="component" value="Unassembled WGS sequence"/>
</dbReference>
<evidence type="ECO:0000313" key="3">
    <source>
        <dbReference type="Proteomes" id="UP000243579"/>
    </source>
</evidence>
<evidence type="ECO:0000313" key="2">
    <source>
        <dbReference type="EMBL" id="OQR87141.1"/>
    </source>
</evidence>
<dbReference type="AlphaFoldDB" id="A0A1V9YNB9"/>